<evidence type="ECO:0008006" key="5">
    <source>
        <dbReference type="Google" id="ProtNLM"/>
    </source>
</evidence>
<dbReference type="Gene3D" id="3.40.50.10610">
    <property type="entry name" value="ABC-type transport auxiliary lipoprotein component"/>
    <property type="match status" value="1"/>
</dbReference>
<dbReference type="CDD" id="cd09618">
    <property type="entry name" value="CBM9_like_2"/>
    <property type="match status" value="1"/>
</dbReference>
<proteinExistence type="predicted"/>
<protein>
    <recommendedName>
        <fullName evidence="5">Carbohydrate-binding domain-containing protein</fullName>
    </recommendedName>
</protein>
<dbReference type="GO" id="GO:0016052">
    <property type="term" value="P:carbohydrate catabolic process"/>
    <property type="evidence" value="ECO:0007669"/>
    <property type="project" value="InterPro"/>
</dbReference>
<evidence type="ECO:0000259" key="3">
    <source>
        <dbReference type="Pfam" id="PF19313"/>
    </source>
</evidence>
<dbReference type="InterPro" id="IPR045670">
    <property type="entry name" value="DUF5916"/>
</dbReference>
<sequence length="993" mass="108655">MFRHTVIFTVLLLASSSAGGFPRVLSSDGEDQRVRAAAVNAVPIGQDREGQGERETDDAGALPDRTFAVVPFTNISRDVLDDWMGDGFAETVAADLSSTPGARVVARDRVTAALRGDAGVPIDSTDATRLGRRLGVRWVVTGGYQRVGQQLRVTARLVDVRAGDVADTLTVDGTVEAIFDLQDQIVRALSTRVTSSVSSPATREGRVAAVSTEPSVDAGDGAERRGPDVGAGVGRPRASGRAPDDVVAGGVVLPPGRSVQPAGEPFLAPAAGAGSAGILAGRPSVTADFAMERPTVDGTLDDPIWQTATRITEFVQVSPVEGEPATEDTEVFVAFDSTHLYVGMHAHYSNPGIVRANRVDRDRASFSDDTISIYFDTFLDQQRAFVFSLNGYGVQGDSLMSGGGGRGGYRGGSSSVPQGDSSWDVLFDSGGVLVDDGWTAELAIPFKSLRYPSSETHRWGFQVARSIRGKDEVVVWAPVSRDVSGFMPQMGLLDGLRNLSTSRNLEILPTVTAIQAGSLDRSTGAFGEERQPEGGLNFKYGLTPNLTLDFTYNPDFSQIESDRPQIEVNQRFPLFFSELRPFFLEGQEIFDIRGPVNFVNTRTIVDPRYGGKVTGKIGKTTVGLLFANDEAAGKLDDPTERGFGQSATTVIGRARYDLYSQSHVGAVFTDREFLGSYSRLMGVDSRFQVTPTASFDFAALTTQNRDLAGAKTSGPMFDGGYRSSGRNVSYNVSFYSIDPEFDSDVGFIRRRDIRRVSSSLGYRWWPESWLINWGPQFSYSRNWNFEDVLEDEEARLSLRASFAKNISVNGSVQREMERFGGINFDKVRQSLGGNVNTSRLLSVGGSYSWGDQVRFSGTPFLGTGSNGRVFASLRPVSRLQSSIQVSTSRLIDPLDESEVFDVKIFRAQTTYQFTERLLLRNILEHNTFSRTLGANLLLTYRVNAGTVFFVGYDDRYQQGDLLFDDDDEPLFFTTDFQRTNRAFFTKISYLFRY</sequence>
<gene>
    <name evidence="4" type="ORF">METZ01_LOCUS129273</name>
</gene>
<organism evidence="4">
    <name type="scientific">marine metagenome</name>
    <dbReference type="NCBI Taxonomy" id="408172"/>
    <lineage>
        <taxon>unclassified sequences</taxon>
        <taxon>metagenomes</taxon>
        <taxon>ecological metagenomes</taxon>
    </lineage>
</organism>
<dbReference type="SUPFAM" id="SSF49344">
    <property type="entry name" value="CBD9-like"/>
    <property type="match status" value="1"/>
</dbReference>
<dbReference type="GO" id="GO:0004553">
    <property type="term" value="F:hydrolase activity, hydrolyzing O-glycosyl compounds"/>
    <property type="evidence" value="ECO:0007669"/>
    <property type="project" value="InterPro"/>
</dbReference>
<feature type="domain" description="DUF5916" evidence="3">
    <location>
        <begin position="528"/>
        <end position="591"/>
    </location>
</feature>
<dbReference type="GO" id="GO:0030246">
    <property type="term" value="F:carbohydrate binding"/>
    <property type="evidence" value="ECO:0007669"/>
    <property type="project" value="InterPro"/>
</dbReference>
<feature type="domain" description="Carbohydrate-binding" evidence="2">
    <location>
        <begin position="296"/>
        <end position="464"/>
    </location>
</feature>
<reference evidence="4" key="1">
    <citation type="submission" date="2018-05" db="EMBL/GenBank/DDBJ databases">
        <authorList>
            <person name="Lanie J.A."/>
            <person name="Ng W.-L."/>
            <person name="Kazmierczak K.M."/>
            <person name="Andrzejewski T.M."/>
            <person name="Davidsen T.M."/>
            <person name="Wayne K.J."/>
            <person name="Tettelin H."/>
            <person name="Glass J.I."/>
            <person name="Rusch D."/>
            <person name="Podicherti R."/>
            <person name="Tsui H.-C.T."/>
            <person name="Winkler M.E."/>
        </authorList>
    </citation>
    <scope>NUCLEOTIDE SEQUENCE</scope>
</reference>
<dbReference type="InterPro" id="IPR010502">
    <property type="entry name" value="Carb-bd_dom_fam9"/>
</dbReference>
<evidence type="ECO:0000256" key="1">
    <source>
        <dbReference type="SAM" id="MobiDB-lite"/>
    </source>
</evidence>
<dbReference type="Pfam" id="PF06452">
    <property type="entry name" value="CBM9_1"/>
    <property type="match status" value="1"/>
</dbReference>
<accession>A0A381YHB8</accession>
<feature type="region of interest" description="Disordered" evidence="1">
    <location>
        <begin position="197"/>
        <end position="245"/>
    </location>
</feature>
<name>A0A381YHB8_9ZZZZ</name>
<evidence type="ECO:0000313" key="4">
    <source>
        <dbReference type="EMBL" id="SVA76419.1"/>
    </source>
</evidence>
<dbReference type="Gene3D" id="2.60.40.1190">
    <property type="match status" value="1"/>
</dbReference>
<dbReference type="Pfam" id="PF19313">
    <property type="entry name" value="DUF5916"/>
    <property type="match status" value="1"/>
</dbReference>
<dbReference type="AlphaFoldDB" id="A0A381YHB8"/>
<dbReference type="EMBL" id="UINC01018237">
    <property type="protein sequence ID" value="SVA76419.1"/>
    <property type="molecule type" value="Genomic_DNA"/>
</dbReference>
<evidence type="ECO:0000259" key="2">
    <source>
        <dbReference type="Pfam" id="PF06452"/>
    </source>
</evidence>